<name>A0A1F5P8E5_9BACT</name>
<dbReference type="InterPro" id="IPR012902">
    <property type="entry name" value="N_methyl_site"/>
</dbReference>
<evidence type="ECO:0008006" key="4">
    <source>
        <dbReference type="Google" id="ProtNLM"/>
    </source>
</evidence>
<keyword evidence="1" id="KW-1133">Transmembrane helix</keyword>
<feature type="transmembrane region" description="Helical" evidence="1">
    <location>
        <begin position="12"/>
        <end position="35"/>
    </location>
</feature>
<accession>A0A1F5P8E5</accession>
<dbReference type="STRING" id="1817832.A3J48_02295"/>
<proteinExistence type="predicted"/>
<organism evidence="2 3">
    <name type="scientific">Candidatus Doudnabacteria bacterium RIFCSPHIGHO2_02_FULL_46_11</name>
    <dbReference type="NCBI Taxonomy" id="1817832"/>
    <lineage>
        <taxon>Bacteria</taxon>
        <taxon>Candidatus Doudnaibacteriota</taxon>
    </lineage>
</organism>
<dbReference type="NCBIfam" id="TIGR02532">
    <property type="entry name" value="IV_pilin_GFxxxE"/>
    <property type="match status" value="1"/>
</dbReference>
<evidence type="ECO:0000313" key="3">
    <source>
        <dbReference type="Proteomes" id="UP000176786"/>
    </source>
</evidence>
<gene>
    <name evidence="2" type="ORF">A3J48_02295</name>
</gene>
<dbReference type="AlphaFoldDB" id="A0A1F5P8E5"/>
<keyword evidence="1" id="KW-0812">Transmembrane</keyword>
<evidence type="ECO:0000256" key="1">
    <source>
        <dbReference type="SAM" id="Phobius"/>
    </source>
</evidence>
<comment type="caution">
    <text evidence="2">The sequence shown here is derived from an EMBL/GenBank/DDBJ whole genome shotgun (WGS) entry which is preliminary data.</text>
</comment>
<dbReference type="Proteomes" id="UP000176786">
    <property type="component" value="Unassembled WGS sequence"/>
</dbReference>
<sequence>MKIINLKISLGFTLMEVLVSLSIFAIVSVAVITMFSTSLRIEQRGSAYRGLQQNGLYIMELLGKEIRNGRIDYISYGGTVSNPVDALHLIYRGSTDLDEEISLDTSTTPDSIILRRENPSLPGSYNEATLTNTEVNVDSLTFYITPPTECTDDVCDDPGKETVTIIMHLSSNAASRFGSANATVNLQTTFTTRAYEF</sequence>
<reference evidence="2 3" key="1">
    <citation type="journal article" date="2016" name="Nat. Commun.">
        <title>Thousands of microbial genomes shed light on interconnected biogeochemical processes in an aquifer system.</title>
        <authorList>
            <person name="Anantharaman K."/>
            <person name="Brown C.T."/>
            <person name="Hug L.A."/>
            <person name="Sharon I."/>
            <person name="Castelle C.J."/>
            <person name="Probst A.J."/>
            <person name="Thomas B.C."/>
            <person name="Singh A."/>
            <person name="Wilkins M.J."/>
            <person name="Karaoz U."/>
            <person name="Brodie E.L."/>
            <person name="Williams K.H."/>
            <person name="Hubbard S.S."/>
            <person name="Banfield J.F."/>
        </authorList>
    </citation>
    <scope>NUCLEOTIDE SEQUENCE [LARGE SCALE GENOMIC DNA]</scope>
</reference>
<dbReference type="Pfam" id="PF07963">
    <property type="entry name" value="N_methyl"/>
    <property type="match status" value="1"/>
</dbReference>
<keyword evidence="1" id="KW-0472">Membrane</keyword>
<protein>
    <recommendedName>
        <fullName evidence="4">Type II secretion system protein J</fullName>
    </recommendedName>
</protein>
<evidence type="ECO:0000313" key="2">
    <source>
        <dbReference type="EMBL" id="OGE86148.1"/>
    </source>
</evidence>
<dbReference type="EMBL" id="MFES01000009">
    <property type="protein sequence ID" value="OGE86148.1"/>
    <property type="molecule type" value="Genomic_DNA"/>
</dbReference>